<name>A0A7X4HEP7_9BURK</name>
<dbReference type="AlphaFoldDB" id="A0A7X4HEP7"/>
<protein>
    <submittedName>
        <fullName evidence="2">Uncharacterized protein</fullName>
    </submittedName>
</protein>
<keyword evidence="3" id="KW-1185">Reference proteome</keyword>
<dbReference type="Proteomes" id="UP000450676">
    <property type="component" value="Unassembled WGS sequence"/>
</dbReference>
<evidence type="ECO:0000256" key="1">
    <source>
        <dbReference type="SAM" id="MobiDB-lite"/>
    </source>
</evidence>
<gene>
    <name evidence="2" type="ORF">GTP77_16960</name>
</gene>
<reference evidence="2 3" key="1">
    <citation type="submission" date="2019-12" db="EMBL/GenBank/DDBJ databases">
        <title>Novel species isolated from a subtropical stream in China.</title>
        <authorList>
            <person name="Lu H."/>
        </authorList>
    </citation>
    <scope>NUCLEOTIDE SEQUENCE [LARGE SCALE GENOMIC DNA]</scope>
    <source>
        <strain evidence="2 3">FT127W</strain>
    </source>
</reference>
<dbReference type="EMBL" id="WWCU01000019">
    <property type="protein sequence ID" value="MYN09017.1"/>
    <property type="molecule type" value="Genomic_DNA"/>
</dbReference>
<accession>A0A7X4HEP7</accession>
<feature type="region of interest" description="Disordered" evidence="1">
    <location>
        <begin position="223"/>
        <end position="268"/>
    </location>
</feature>
<organism evidence="2 3">
    <name type="scientific">Pseudoduganella aquatica</name>
    <dbReference type="NCBI Taxonomy" id="2660641"/>
    <lineage>
        <taxon>Bacteria</taxon>
        <taxon>Pseudomonadati</taxon>
        <taxon>Pseudomonadota</taxon>
        <taxon>Betaproteobacteria</taxon>
        <taxon>Burkholderiales</taxon>
        <taxon>Oxalobacteraceae</taxon>
        <taxon>Telluria group</taxon>
        <taxon>Pseudoduganella</taxon>
    </lineage>
</organism>
<proteinExistence type="predicted"/>
<evidence type="ECO:0000313" key="2">
    <source>
        <dbReference type="EMBL" id="MYN09017.1"/>
    </source>
</evidence>
<evidence type="ECO:0000313" key="3">
    <source>
        <dbReference type="Proteomes" id="UP000450676"/>
    </source>
</evidence>
<dbReference type="RefSeq" id="WP_161073331.1">
    <property type="nucleotide sequence ID" value="NZ_WWCU01000019.1"/>
</dbReference>
<sequence>MPAHTIIRDGSPYWWASTDIWVVPGTDPNGAPGTPVAGQPAYLWAHAANLGNTQANGTRIDFYWADPSAQVIVGNATAIGSAFADLAPEPDPNNPVGQDVLCLVPWVPVIVNGGHECLLAVAHVPGDTGPIPDPLPNGYVFDPPAHDQIAQRNITVLMAGMLQAAMVISVRALPRQDKEAFISVEYGGELDERQIALLGLRGLQLRPAPQRAVQVELSLQPLCGGKDRHPHGHEDAEAQGNEPGAAEDDMGAANGGAGPDADYGGKHGLRVRLPRGTATAVYAAFSADGLRPGQYQLVHIIERSQGKVAGGVSYVVVQLQGDKK</sequence>
<comment type="caution">
    <text evidence="2">The sequence shown here is derived from an EMBL/GenBank/DDBJ whole genome shotgun (WGS) entry which is preliminary data.</text>
</comment>